<keyword evidence="3 4" id="KW-0067">ATP-binding</keyword>
<comment type="cofactor">
    <cofactor evidence="4">
        <name>Mg(2+)</name>
        <dbReference type="ChEBI" id="CHEBI:18420"/>
    </cofactor>
</comment>
<comment type="similarity">
    <text evidence="1 4">Belongs to the 5-formyltetrahydrofolate cyclo-ligase family.</text>
</comment>
<dbReference type="InterPro" id="IPR037171">
    <property type="entry name" value="NagB/RpiA_transferase-like"/>
</dbReference>
<comment type="catalytic activity">
    <reaction evidence="4">
        <text>(6S)-5-formyl-5,6,7,8-tetrahydrofolate + ATP = (6R)-5,10-methenyltetrahydrofolate + ADP + phosphate</text>
        <dbReference type="Rhea" id="RHEA:10488"/>
        <dbReference type="ChEBI" id="CHEBI:30616"/>
        <dbReference type="ChEBI" id="CHEBI:43474"/>
        <dbReference type="ChEBI" id="CHEBI:57455"/>
        <dbReference type="ChEBI" id="CHEBI:57457"/>
        <dbReference type="ChEBI" id="CHEBI:456216"/>
        <dbReference type="EC" id="6.3.3.2"/>
    </reaction>
</comment>
<keyword evidence="5" id="KW-0436">Ligase</keyword>
<dbReference type="InterPro" id="IPR024185">
    <property type="entry name" value="FTHF_cligase-like_sf"/>
</dbReference>
<dbReference type="Pfam" id="PF01812">
    <property type="entry name" value="5-FTHF_cyc-lig"/>
    <property type="match status" value="1"/>
</dbReference>
<dbReference type="EC" id="6.3.3.2" evidence="4"/>
<keyword evidence="4" id="KW-0479">Metal-binding</keyword>
<dbReference type="PANTHER" id="PTHR23407:SF1">
    <property type="entry name" value="5-FORMYLTETRAHYDROFOLATE CYCLO-LIGASE"/>
    <property type="match status" value="1"/>
</dbReference>
<organism evidence="5 6">
    <name type="scientific">Pelagerythrobacter marensis</name>
    <dbReference type="NCBI Taxonomy" id="543877"/>
    <lineage>
        <taxon>Bacteria</taxon>
        <taxon>Pseudomonadati</taxon>
        <taxon>Pseudomonadota</taxon>
        <taxon>Alphaproteobacteria</taxon>
        <taxon>Sphingomonadales</taxon>
        <taxon>Erythrobacteraceae</taxon>
        <taxon>Pelagerythrobacter</taxon>
    </lineage>
</organism>
<dbReference type="EMBL" id="CP144918">
    <property type="protein sequence ID" value="WWA47099.1"/>
    <property type="molecule type" value="Genomic_DNA"/>
</dbReference>
<dbReference type="PIRSF" id="PIRSF006806">
    <property type="entry name" value="FTHF_cligase"/>
    <property type="match status" value="1"/>
</dbReference>
<dbReference type="GO" id="GO:0030272">
    <property type="term" value="F:5-formyltetrahydrofolate cyclo-ligase activity"/>
    <property type="evidence" value="ECO:0007669"/>
    <property type="project" value="UniProtKB-EC"/>
</dbReference>
<gene>
    <name evidence="5" type="ORF">V5F89_12660</name>
</gene>
<evidence type="ECO:0000256" key="2">
    <source>
        <dbReference type="ARBA" id="ARBA00022741"/>
    </source>
</evidence>
<evidence type="ECO:0000256" key="4">
    <source>
        <dbReference type="RuleBase" id="RU361279"/>
    </source>
</evidence>
<keyword evidence="6" id="KW-1185">Reference proteome</keyword>
<name>A0ABZ2D8F0_9SPHN</name>
<proteinExistence type="inferred from homology"/>
<accession>A0ABZ2D8F0</accession>
<reference evidence="5 6" key="1">
    <citation type="submission" date="2024-02" db="EMBL/GenBank/DDBJ databases">
        <title>The whole genome sequence of five bacterial samples isolated from Abu Dhabi Sabkha-shore region.</title>
        <authorList>
            <person name="Sudalaimuthuasari N."/>
            <person name="Sarfraz B."/>
            <person name="Tuyisabe J.D."/>
            <person name="Mugisha Ntwali L.D.M."/>
            <person name="Ali A.I.A.A."/>
            <person name="Almansoori S.Z.A."/>
            <person name="Alajami H.S.A."/>
            <person name="Almeqbaali A.A.S."/>
            <person name="Kundu B."/>
            <person name="Saeed E.E."/>
            <person name="Sukumarinath V."/>
            <person name="Mishra A.K."/>
            <person name="Hazzouri K.M."/>
            <person name="Almaskari R."/>
            <person name="Sharma A.K."/>
            <person name="Amiri K.M.A."/>
        </authorList>
    </citation>
    <scope>NUCLEOTIDE SEQUENCE [LARGE SCALE GENOMIC DNA]</scope>
    <source>
        <strain evidence="6">kcgeb_sd</strain>
    </source>
</reference>
<keyword evidence="2 4" id="KW-0547">Nucleotide-binding</keyword>
<dbReference type="SUPFAM" id="SSF100950">
    <property type="entry name" value="NagB/RpiA/CoA transferase-like"/>
    <property type="match status" value="1"/>
</dbReference>
<evidence type="ECO:0000313" key="5">
    <source>
        <dbReference type="EMBL" id="WWA47099.1"/>
    </source>
</evidence>
<dbReference type="Gene3D" id="3.40.50.10420">
    <property type="entry name" value="NagB/RpiA/CoA transferase-like"/>
    <property type="match status" value="1"/>
</dbReference>
<dbReference type="InterPro" id="IPR002698">
    <property type="entry name" value="FTHF_cligase"/>
</dbReference>
<evidence type="ECO:0000256" key="1">
    <source>
        <dbReference type="ARBA" id="ARBA00010638"/>
    </source>
</evidence>
<protein>
    <recommendedName>
        <fullName evidence="4">5-formyltetrahydrofolate cyclo-ligase</fullName>
        <ecNumber evidence="4">6.3.3.2</ecNumber>
    </recommendedName>
</protein>
<sequence length="192" mass="21425">MRRMTKADLRKALRIARREHVAALPDRVRALVFHRPPAPLLERIAEGATIGLYLADREEAPAASYARFFAERGHRIALPRFSTREAAMQFALHTDPFGESDLVDGLFGIRQPGTEAPIVEPEVLFVPLIGFTARGDRLGQGGGHYDRWLADRPDTLRIGLAWDAQLAEDIPVEEHDVPLDAVVTPTRLYGPF</sequence>
<dbReference type="NCBIfam" id="TIGR02727">
    <property type="entry name" value="MTHFS_bact"/>
    <property type="match status" value="1"/>
</dbReference>
<dbReference type="PANTHER" id="PTHR23407">
    <property type="entry name" value="ATPASE INHIBITOR/5-FORMYLTETRAHYDROFOLATE CYCLO-LIGASE"/>
    <property type="match status" value="1"/>
</dbReference>
<evidence type="ECO:0000313" key="6">
    <source>
        <dbReference type="Proteomes" id="UP001335183"/>
    </source>
</evidence>
<evidence type="ECO:0000256" key="3">
    <source>
        <dbReference type="ARBA" id="ARBA00022840"/>
    </source>
</evidence>
<dbReference type="Proteomes" id="UP001335183">
    <property type="component" value="Chromosome"/>
</dbReference>
<keyword evidence="4" id="KW-0460">Magnesium</keyword>